<evidence type="ECO:0000313" key="3">
    <source>
        <dbReference type="Proteomes" id="UP001176940"/>
    </source>
</evidence>
<name>A0ABN9MKB8_9NEOB</name>
<accession>A0ABN9MKB8</accession>
<sequence length="263" mass="30288">MRHAPLYLTWGTHGHALCCVVRCMRLFCRKRRAQKTQQVAFFLRPNFGKKGRMRRKTQRFCVRFGVFLFALPAPAEATQRDAEASGSQAPVSDTKPTVDPSSAKDVPPFPEPRVQYPRLSSLTACEQDAYVKMMIKFLNNKYTNMAFQHMKEYNLYQFLKSKASNEVPEFQKFLQNAARSCAEDYDVLSPDADLYIQEMVKACQTNVKNYPSLYIVHEITSILGGKFIPDLTFKLEKCLLKMVKKKKELFIFTLFIGIPNILL</sequence>
<comment type="caution">
    <text evidence="2">The sequence shown here is derived from an EMBL/GenBank/DDBJ whole genome shotgun (WGS) entry which is preliminary data.</text>
</comment>
<evidence type="ECO:0000256" key="1">
    <source>
        <dbReference type="SAM" id="MobiDB-lite"/>
    </source>
</evidence>
<dbReference type="PANTHER" id="PTHR14633:SF3">
    <property type="entry name" value="LITTLE ELONGATION COMPLEX SUBUNIT 2"/>
    <property type="match status" value="1"/>
</dbReference>
<protein>
    <submittedName>
        <fullName evidence="2">Uncharacterized protein</fullName>
    </submittedName>
</protein>
<feature type="region of interest" description="Disordered" evidence="1">
    <location>
        <begin position="79"/>
        <end position="110"/>
    </location>
</feature>
<dbReference type="Proteomes" id="UP001176940">
    <property type="component" value="Unassembled WGS sequence"/>
</dbReference>
<keyword evidence="3" id="KW-1185">Reference proteome</keyword>
<reference evidence="2" key="1">
    <citation type="submission" date="2023-07" db="EMBL/GenBank/DDBJ databases">
        <authorList>
            <person name="Stuckert A."/>
        </authorList>
    </citation>
    <scope>NUCLEOTIDE SEQUENCE</scope>
</reference>
<gene>
    <name evidence="2" type="ORF">RIMI_LOCUS22001854</name>
</gene>
<proteinExistence type="predicted"/>
<dbReference type="PANTHER" id="PTHR14633">
    <property type="entry name" value="LITTLE ELONGATION COMPLEX SUBUNIT 2"/>
    <property type="match status" value="1"/>
</dbReference>
<dbReference type="EMBL" id="CAUEEQ010078102">
    <property type="protein sequence ID" value="CAJ0967156.1"/>
    <property type="molecule type" value="Genomic_DNA"/>
</dbReference>
<organism evidence="2 3">
    <name type="scientific">Ranitomeya imitator</name>
    <name type="common">mimic poison frog</name>
    <dbReference type="NCBI Taxonomy" id="111125"/>
    <lineage>
        <taxon>Eukaryota</taxon>
        <taxon>Metazoa</taxon>
        <taxon>Chordata</taxon>
        <taxon>Craniata</taxon>
        <taxon>Vertebrata</taxon>
        <taxon>Euteleostomi</taxon>
        <taxon>Amphibia</taxon>
        <taxon>Batrachia</taxon>
        <taxon>Anura</taxon>
        <taxon>Neobatrachia</taxon>
        <taxon>Hyloidea</taxon>
        <taxon>Dendrobatidae</taxon>
        <taxon>Dendrobatinae</taxon>
        <taxon>Ranitomeya</taxon>
    </lineage>
</organism>
<evidence type="ECO:0000313" key="2">
    <source>
        <dbReference type="EMBL" id="CAJ0967156.1"/>
    </source>
</evidence>
<feature type="compositionally biased region" description="Polar residues" evidence="1">
    <location>
        <begin position="85"/>
        <end position="95"/>
    </location>
</feature>